<dbReference type="OrthoDB" id="3053855at2759"/>
<evidence type="ECO:0000256" key="1">
    <source>
        <dbReference type="SAM" id="MobiDB-lite"/>
    </source>
</evidence>
<dbReference type="EMBL" id="SDEE01000462">
    <property type="protein sequence ID" value="RXW16216.1"/>
    <property type="molecule type" value="Genomic_DNA"/>
</dbReference>
<feature type="compositionally biased region" description="Polar residues" evidence="1">
    <location>
        <begin position="930"/>
        <end position="939"/>
    </location>
</feature>
<name>A0A4Q2DBS2_9AGAR</name>
<organism evidence="2 3">
    <name type="scientific">Candolleomyces aberdarensis</name>
    <dbReference type="NCBI Taxonomy" id="2316362"/>
    <lineage>
        <taxon>Eukaryota</taxon>
        <taxon>Fungi</taxon>
        <taxon>Dikarya</taxon>
        <taxon>Basidiomycota</taxon>
        <taxon>Agaricomycotina</taxon>
        <taxon>Agaricomycetes</taxon>
        <taxon>Agaricomycetidae</taxon>
        <taxon>Agaricales</taxon>
        <taxon>Agaricineae</taxon>
        <taxon>Psathyrellaceae</taxon>
        <taxon>Candolleomyces</taxon>
    </lineage>
</organism>
<protein>
    <submittedName>
        <fullName evidence="2">Uncharacterized protein</fullName>
    </submittedName>
</protein>
<dbReference type="Proteomes" id="UP000290288">
    <property type="component" value="Unassembled WGS sequence"/>
</dbReference>
<evidence type="ECO:0000313" key="3">
    <source>
        <dbReference type="Proteomes" id="UP000290288"/>
    </source>
</evidence>
<reference evidence="2 3" key="1">
    <citation type="submission" date="2019-01" db="EMBL/GenBank/DDBJ databases">
        <title>Draft genome sequence of Psathyrella aberdarensis IHI B618.</title>
        <authorList>
            <person name="Buettner E."/>
            <person name="Kellner H."/>
        </authorList>
    </citation>
    <scope>NUCLEOTIDE SEQUENCE [LARGE SCALE GENOMIC DNA]</scope>
    <source>
        <strain evidence="2 3">IHI B618</strain>
    </source>
</reference>
<gene>
    <name evidence="2" type="ORF">EST38_g9638</name>
</gene>
<proteinExistence type="predicted"/>
<comment type="caution">
    <text evidence="2">The sequence shown here is derived from an EMBL/GenBank/DDBJ whole genome shotgun (WGS) entry which is preliminary data.</text>
</comment>
<evidence type="ECO:0000313" key="2">
    <source>
        <dbReference type="EMBL" id="RXW16216.1"/>
    </source>
</evidence>
<accession>A0A4Q2DBS2</accession>
<feature type="region of interest" description="Disordered" evidence="1">
    <location>
        <begin position="882"/>
        <end position="997"/>
    </location>
</feature>
<dbReference type="AlphaFoldDB" id="A0A4Q2DBS2"/>
<feature type="region of interest" description="Disordered" evidence="1">
    <location>
        <begin position="1"/>
        <end position="22"/>
    </location>
</feature>
<sequence length="997" mass="112736">MSATIQAQAGASKKATKGSKTTKAAKPYVLPTDRLENHTAYAFMGYGKVNLTYQVPGDQAIEVFDLQRDISQEHVNTLYELGDGESEKNLRREDPETAMVFMVKSAYIKQSSLVRDAGGSYKEVQYTTAAKDQGMTVVDGCHRMEVVKKILKGTVDKLNKLLEKDSANLSGDHKIEHDWEVERLNKLIKEKGFWLVKFYDADKIAQSPTPQATLLALTGANNIKVPLQNTPSHVFRLVMVRLAQCQTEDDKNLAIGFAETLVNSSCSMEVKRIFSKGEDILELFCDLYKYQGFMKLDISPKDVLTLHHGAWGIFNAIVSKQWLLLKFLASDLPIPPAINKPDQSWELYSHLQTSLPTAHISKPLLNSLLNLFNSAFHHHFTPIDNFINLFGTNDPSYLEQLNSSLDWITERLVICKNGLTKQGDLDAFDLVLKKVPLLFRKGLAYGPGLIPPFLNGFPLLCPLSFMALMQMLTELDLSINVIATMVTPALGTVFGSKGGKSTTNIHYTSLSGGIHFHLAHALGKKNPIVNWLHTTKHEMQKTSFGDHSGGYYLDKAWQDIIITLLSHRSLHILPYTIDLQVLHSTCPWKRAGSNKTKSQLKANECLMSLAKDLVSGAIAAWPAPRSSQSERWITPPAGPIVQAFKAKGSLGCSVGDALSKVPFNFLHPVNNKVAYQNRLCKDLLQELEWKKEIVMPWLEDEKHMPFLWLLHQIKDTVQSNPGFQDFDFALKLPNLPETYKPVEVMDEQEVKLAMWKRTAQEKRIAFDRTWSSFAKKLTGQAGVKIKQPKGKDISKLHPLVAMHLKMCYKSSLKIAKEVWKMEIYQEEMERREEEEEDELAWEKPVHDKMLDDWKEVKLNRTCTVDWNEASLSETMLFFEIDQEEEEAEEVEEPEEKIEEEEEKEEVGEQVEEQVEEGNQEAGQGSGEVAGTQTETSGSQIEGLDNSEAEYQQQLDFGSGHLDLYEEDIQAQNTQSRKRAAEDDDEDMEEKRPTKRAK</sequence>
<feature type="compositionally biased region" description="Acidic residues" evidence="1">
    <location>
        <begin position="882"/>
        <end position="918"/>
    </location>
</feature>
<keyword evidence="3" id="KW-1185">Reference proteome</keyword>